<dbReference type="Gene3D" id="3.30.1130.10">
    <property type="match status" value="1"/>
</dbReference>
<dbReference type="Pfam" id="PF02152">
    <property type="entry name" value="FolB"/>
    <property type="match status" value="1"/>
</dbReference>
<dbReference type="InterPro" id="IPR006157">
    <property type="entry name" value="FolB_dom"/>
</dbReference>
<accession>A0A9P5TMD3</accession>
<dbReference type="Proteomes" id="UP000724874">
    <property type="component" value="Unassembled WGS sequence"/>
</dbReference>
<reference evidence="9" key="1">
    <citation type="submission" date="2020-11" db="EMBL/GenBank/DDBJ databases">
        <authorList>
            <consortium name="DOE Joint Genome Institute"/>
            <person name="Ahrendt S."/>
            <person name="Riley R."/>
            <person name="Andreopoulos W."/>
            <person name="LaButti K."/>
            <person name="Pangilinan J."/>
            <person name="Ruiz-duenas F.J."/>
            <person name="Barrasa J.M."/>
            <person name="Sanchez-Garcia M."/>
            <person name="Camarero S."/>
            <person name="Miyauchi S."/>
            <person name="Serrano A."/>
            <person name="Linde D."/>
            <person name="Babiker R."/>
            <person name="Drula E."/>
            <person name="Ayuso-Fernandez I."/>
            <person name="Pacheco R."/>
            <person name="Padilla G."/>
            <person name="Ferreira P."/>
            <person name="Barriuso J."/>
            <person name="Kellner H."/>
            <person name="Castanera R."/>
            <person name="Alfaro M."/>
            <person name="Ramirez L."/>
            <person name="Pisabarro A.G."/>
            <person name="Kuo A."/>
            <person name="Tritt A."/>
            <person name="Lipzen A."/>
            <person name="He G."/>
            <person name="Yan M."/>
            <person name="Ng V."/>
            <person name="Cullen D."/>
            <person name="Martin F."/>
            <person name="Rosso M.-N."/>
            <person name="Henrissat B."/>
            <person name="Hibbett D."/>
            <person name="Martinez A.T."/>
            <person name="Grigoriev I.V."/>
        </authorList>
    </citation>
    <scope>NUCLEOTIDE SEQUENCE</scope>
    <source>
        <strain evidence="9">AH 44721</strain>
    </source>
</reference>
<evidence type="ECO:0000256" key="3">
    <source>
        <dbReference type="ARBA" id="ARBA00005708"/>
    </source>
</evidence>
<evidence type="ECO:0000256" key="7">
    <source>
        <dbReference type="ARBA" id="ARBA00032903"/>
    </source>
</evidence>
<name>A0A9P5TMD3_GYMJU</name>
<dbReference type="SUPFAM" id="SSF55620">
    <property type="entry name" value="Tetrahydrobiopterin biosynthesis enzymes-like"/>
    <property type="match status" value="1"/>
</dbReference>
<dbReference type="GO" id="GO:0004150">
    <property type="term" value="F:dihydroneopterin aldolase activity"/>
    <property type="evidence" value="ECO:0007669"/>
    <property type="project" value="UniProtKB-EC"/>
</dbReference>
<organism evidence="9 10">
    <name type="scientific">Gymnopilus junonius</name>
    <name type="common">Spectacular rustgill mushroom</name>
    <name type="synonym">Gymnopilus spectabilis subsp. junonius</name>
    <dbReference type="NCBI Taxonomy" id="109634"/>
    <lineage>
        <taxon>Eukaryota</taxon>
        <taxon>Fungi</taxon>
        <taxon>Dikarya</taxon>
        <taxon>Basidiomycota</taxon>
        <taxon>Agaricomycotina</taxon>
        <taxon>Agaricomycetes</taxon>
        <taxon>Agaricomycetidae</taxon>
        <taxon>Agaricales</taxon>
        <taxon>Agaricineae</taxon>
        <taxon>Hymenogastraceae</taxon>
        <taxon>Gymnopilus</taxon>
    </lineage>
</organism>
<dbReference type="EMBL" id="JADNYJ010000043">
    <property type="protein sequence ID" value="KAF8901185.1"/>
    <property type="molecule type" value="Genomic_DNA"/>
</dbReference>
<evidence type="ECO:0000313" key="9">
    <source>
        <dbReference type="EMBL" id="KAF8901185.1"/>
    </source>
</evidence>
<sequence>MILLASGFSVDVTTVKCDGASYRVSSKKVFVNDIIIPVIIGVNPPEREEKQRVVVNIVLYEETSKSGPTTASASPNYPKIISRIAKDIEASSYLTLERFVMQVVCSACLSSEKIHTVSARAQKPSALSFAQSSGVEITRKRESLL</sequence>
<dbReference type="GO" id="GO:0046656">
    <property type="term" value="P:folic acid biosynthetic process"/>
    <property type="evidence" value="ECO:0007669"/>
    <property type="project" value="UniProtKB-KW"/>
</dbReference>
<evidence type="ECO:0000256" key="5">
    <source>
        <dbReference type="ARBA" id="ARBA00022909"/>
    </source>
</evidence>
<dbReference type="NCBIfam" id="TIGR00526">
    <property type="entry name" value="folB_dom"/>
    <property type="match status" value="1"/>
</dbReference>
<dbReference type="OrthoDB" id="5425486at2759"/>
<keyword evidence="5" id="KW-0289">Folate biosynthesis</keyword>
<dbReference type="PANTHER" id="PTHR42844">
    <property type="entry name" value="DIHYDRONEOPTERIN ALDOLASE 1-RELATED"/>
    <property type="match status" value="1"/>
</dbReference>
<dbReference type="AlphaFoldDB" id="A0A9P5TMD3"/>
<feature type="domain" description="Dihydroneopterin aldolase/epimerase" evidence="8">
    <location>
        <begin position="29"/>
        <end position="139"/>
    </location>
</feature>
<comment type="similarity">
    <text evidence="3">Belongs to the DHNA family.</text>
</comment>
<comment type="catalytic activity">
    <reaction evidence="1">
        <text>7,8-dihydroneopterin = 6-hydroxymethyl-7,8-dihydropterin + glycolaldehyde</text>
        <dbReference type="Rhea" id="RHEA:10540"/>
        <dbReference type="ChEBI" id="CHEBI:17001"/>
        <dbReference type="ChEBI" id="CHEBI:17071"/>
        <dbReference type="ChEBI" id="CHEBI:44841"/>
        <dbReference type="EC" id="4.1.2.25"/>
    </reaction>
</comment>
<dbReference type="InterPro" id="IPR006156">
    <property type="entry name" value="Dihydroneopterin_aldolase"/>
</dbReference>
<dbReference type="InterPro" id="IPR043133">
    <property type="entry name" value="GTP-CH-I_C/QueF"/>
</dbReference>
<evidence type="ECO:0000256" key="2">
    <source>
        <dbReference type="ARBA" id="ARBA00005013"/>
    </source>
</evidence>
<keyword evidence="10" id="KW-1185">Reference proteome</keyword>
<comment type="pathway">
    <text evidence="2">Cofactor biosynthesis; tetrahydrofolate biosynthesis; 2-amino-4-hydroxy-6-hydroxymethyl-7,8-dihydropteridine diphosphate from 7,8-dihydroneopterin triphosphate: step 3/4.</text>
</comment>
<keyword evidence="6" id="KW-0456">Lyase</keyword>
<evidence type="ECO:0000256" key="6">
    <source>
        <dbReference type="ARBA" id="ARBA00023239"/>
    </source>
</evidence>
<evidence type="ECO:0000256" key="4">
    <source>
        <dbReference type="ARBA" id="ARBA00013043"/>
    </source>
</evidence>
<dbReference type="PANTHER" id="PTHR42844:SF1">
    <property type="entry name" value="DIHYDRONEOPTERIN ALDOLASE 1-RELATED"/>
    <property type="match status" value="1"/>
</dbReference>
<proteinExistence type="inferred from homology"/>
<dbReference type="SMART" id="SM00905">
    <property type="entry name" value="FolB"/>
    <property type="match status" value="1"/>
</dbReference>
<dbReference type="GO" id="GO:0005737">
    <property type="term" value="C:cytoplasm"/>
    <property type="evidence" value="ECO:0007669"/>
    <property type="project" value="TreeGrafter"/>
</dbReference>
<evidence type="ECO:0000313" key="10">
    <source>
        <dbReference type="Proteomes" id="UP000724874"/>
    </source>
</evidence>
<protein>
    <recommendedName>
        <fullName evidence="4">dihydroneopterin aldolase</fullName>
        <ecNumber evidence="4">4.1.2.25</ecNumber>
    </recommendedName>
    <alternativeName>
        <fullName evidence="7">7,8-dihydroneopterin aldolase</fullName>
    </alternativeName>
</protein>
<evidence type="ECO:0000256" key="1">
    <source>
        <dbReference type="ARBA" id="ARBA00001353"/>
    </source>
</evidence>
<dbReference type="EC" id="4.1.2.25" evidence="4"/>
<gene>
    <name evidence="9" type="ORF">CPB84DRAFT_1777995</name>
</gene>
<evidence type="ECO:0000259" key="8">
    <source>
        <dbReference type="SMART" id="SM00905"/>
    </source>
</evidence>
<comment type="caution">
    <text evidence="9">The sequence shown here is derived from an EMBL/GenBank/DDBJ whole genome shotgun (WGS) entry which is preliminary data.</text>
</comment>